<dbReference type="AlphaFoldDB" id="G9WEN9"/>
<sequence>MKNKSAVNPILDYLLRFFKGVFIALGFILPGVSGGVLAAILGIYERLLAFMAHPLKHFWLNVRYFLPVGIGALAGIIALANPIGWLLTNYNLIVMWAFAGAILGTVPSLYKQAGQKGRHKSDWLALAIAFIVSFTFLANMDNLFGQLPANFASWLLAGALIAMGIIIPGLSPSNFLLLLGLFDPMITAFKAGSLSVFLPMAIGALLALALFSRLVAAILDHYYSKLYHAILGIVLASTLLIVLPPVADYSQLDLMQGILAFVMFVLGCLLGWWMGGLEEKYK</sequence>
<dbReference type="RefSeq" id="WP_007744325.1">
    <property type="nucleotide sequence ID" value="NZ_CM001398.1"/>
</dbReference>
<dbReference type="HOGENOM" id="CLU_055621_2_0_9"/>
<proteinExistence type="predicted"/>
<keyword evidence="1" id="KW-0812">Transmembrane</keyword>
<reference evidence="2 3" key="1">
    <citation type="journal article" date="2012" name="PLoS ONE">
        <title>Functional divergence in the genus oenococcus as predicted by genome sequencing of the newly-described species, Oenococcus kitaharae.</title>
        <authorList>
            <person name="Borneman A.R."/>
            <person name="McCarthy J.M."/>
            <person name="Chambers P.J."/>
            <person name="Bartowsky E.J."/>
        </authorList>
    </citation>
    <scope>NUCLEOTIDE SEQUENCE [LARGE SCALE GENOMIC DNA]</scope>
    <source>
        <strain evidence="3">DSM17330</strain>
    </source>
</reference>
<dbReference type="eggNOG" id="COG2035">
    <property type="taxonomic scope" value="Bacteria"/>
</dbReference>
<dbReference type="STRING" id="336988.NT96_03625"/>
<evidence type="ECO:0000256" key="1">
    <source>
        <dbReference type="SAM" id="Phobius"/>
    </source>
</evidence>
<evidence type="ECO:0000313" key="2">
    <source>
        <dbReference type="EMBL" id="EHN58212.1"/>
    </source>
</evidence>
<keyword evidence="1" id="KW-0472">Membrane</keyword>
<dbReference type="Proteomes" id="UP000004959">
    <property type="component" value="Chromosome"/>
</dbReference>
<dbReference type="PATRIC" id="fig|1045004.4.peg.84"/>
<name>G9WEN9_9LACO</name>
<evidence type="ECO:0000313" key="3">
    <source>
        <dbReference type="Proteomes" id="UP000004959"/>
    </source>
</evidence>
<feature type="transmembrane region" description="Helical" evidence="1">
    <location>
        <begin position="152"/>
        <end position="182"/>
    </location>
</feature>
<accession>G9WEN9</accession>
<feature type="transmembrane region" description="Helical" evidence="1">
    <location>
        <begin position="20"/>
        <end position="44"/>
    </location>
</feature>
<organism evidence="2 3">
    <name type="scientific">Oenococcus kitaharae DSM 17330</name>
    <dbReference type="NCBI Taxonomy" id="1045004"/>
    <lineage>
        <taxon>Bacteria</taxon>
        <taxon>Bacillati</taxon>
        <taxon>Bacillota</taxon>
        <taxon>Bacilli</taxon>
        <taxon>Lactobacillales</taxon>
        <taxon>Lactobacillaceae</taxon>
        <taxon>Oenococcus</taxon>
    </lineage>
</organism>
<feature type="transmembrane region" description="Helical" evidence="1">
    <location>
        <begin position="194"/>
        <end position="214"/>
    </location>
</feature>
<dbReference type="OrthoDB" id="9793746at2"/>
<gene>
    <name evidence="2" type="ORF">OKIT_0083</name>
</gene>
<feature type="transmembrane region" description="Helical" evidence="1">
    <location>
        <begin position="64"/>
        <end position="87"/>
    </location>
</feature>
<feature type="transmembrane region" description="Helical" evidence="1">
    <location>
        <begin position="258"/>
        <end position="275"/>
    </location>
</feature>
<comment type="caution">
    <text evidence="2">The sequence shown here is derived from an EMBL/GenBank/DDBJ whole genome shotgun (WGS) entry which is preliminary data.</text>
</comment>
<keyword evidence="1" id="KW-1133">Transmembrane helix</keyword>
<feature type="transmembrane region" description="Helical" evidence="1">
    <location>
        <begin position="226"/>
        <end position="246"/>
    </location>
</feature>
<keyword evidence="3" id="KW-1185">Reference proteome</keyword>
<dbReference type="Pfam" id="PF04018">
    <property type="entry name" value="VCA0040-like"/>
    <property type="match status" value="1"/>
</dbReference>
<dbReference type="InterPro" id="IPR007163">
    <property type="entry name" value="VCA0040-like"/>
</dbReference>
<dbReference type="PANTHER" id="PTHR37308">
    <property type="entry name" value="INTEGRAL MEMBRANE PROTEIN"/>
    <property type="match status" value="1"/>
</dbReference>
<dbReference type="PANTHER" id="PTHR37308:SF1">
    <property type="entry name" value="POLYPRENYL-PHOSPHATE TRANSPORTER"/>
    <property type="match status" value="1"/>
</dbReference>
<feature type="transmembrane region" description="Helical" evidence="1">
    <location>
        <begin position="93"/>
        <end position="110"/>
    </location>
</feature>
<dbReference type="EMBL" id="AFVZ01000001">
    <property type="protein sequence ID" value="EHN58212.1"/>
    <property type="molecule type" value="Genomic_DNA"/>
</dbReference>
<feature type="transmembrane region" description="Helical" evidence="1">
    <location>
        <begin position="122"/>
        <end position="140"/>
    </location>
</feature>
<protein>
    <submittedName>
        <fullName evidence="2">Membrane protein</fullName>
    </submittedName>
</protein>